<dbReference type="AlphaFoldDB" id="A0A5N6QJR2"/>
<dbReference type="OrthoDB" id="45365at2759"/>
<proteinExistence type="predicted"/>
<organism evidence="4 5">
    <name type="scientific">Carpinus fangiana</name>
    <dbReference type="NCBI Taxonomy" id="176857"/>
    <lineage>
        <taxon>Eukaryota</taxon>
        <taxon>Viridiplantae</taxon>
        <taxon>Streptophyta</taxon>
        <taxon>Embryophyta</taxon>
        <taxon>Tracheophyta</taxon>
        <taxon>Spermatophyta</taxon>
        <taxon>Magnoliopsida</taxon>
        <taxon>eudicotyledons</taxon>
        <taxon>Gunneridae</taxon>
        <taxon>Pentapetalae</taxon>
        <taxon>rosids</taxon>
        <taxon>fabids</taxon>
        <taxon>Fagales</taxon>
        <taxon>Betulaceae</taxon>
        <taxon>Carpinus</taxon>
    </lineage>
</organism>
<evidence type="ECO:0000256" key="1">
    <source>
        <dbReference type="ARBA" id="ARBA00022441"/>
    </source>
</evidence>
<feature type="compositionally biased region" description="Polar residues" evidence="3">
    <location>
        <begin position="12"/>
        <end position="21"/>
    </location>
</feature>
<dbReference type="EMBL" id="CM017321">
    <property type="protein sequence ID" value="KAE7999496.1"/>
    <property type="molecule type" value="Genomic_DNA"/>
</dbReference>
<keyword evidence="2" id="KW-0677">Repeat</keyword>
<dbReference type="Pfam" id="PF01344">
    <property type="entry name" value="Kelch_1"/>
    <property type="match status" value="1"/>
</dbReference>
<keyword evidence="1" id="KW-0880">Kelch repeat</keyword>
<dbReference type="Gene3D" id="2.120.10.80">
    <property type="entry name" value="Kelch-type beta propeller"/>
    <property type="match status" value="1"/>
</dbReference>
<reference evidence="4 5" key="1">
    <citation type="submission" date="2019-06" db="EMBL/GenBank/DDBJ databases">
        <title>A chromosomal-level reference genome of Carpinus fangiana (Coryloideae, Betulaceae).</title>
        <authorList>
            <person name="Yang X."/>
            <person name="Wang Z."/>
            <person name="Zhang L."/>
            <person name="Hao G."/>
            <person name="Liu J."/>
            <person name="Yang Y."/>
        </authorList>
    </citation>
    <scope>NUCLEOTIDE SEQUENCE [LARGE SCALE GENOMIC DNA]</scope>
    <source>
        <strain evidence="4">Cfa_2016G</strain>
        <tissue evidence="4">Leaf</tissue>
    </source>
</reference>
<feature type="compositionally biased region" description="Basic and acidic residues" evidence="3">
    <location>
        <begin position="554"/>
        <end position="572"/>
    </location>
</feature>
<keyword evidence="5" id="KW-1185">Reference proteome</keyword>
<dbReference type="InterPro" id="IPR015915">
    <property type="entry name" value="Kelch-typ_b-propeller"/>
</dbReference>
<dbReference type="SUPFAM" id="SSF117281">
    <property type="entry name" value="Kelch motif"/>
    <property type="match status" value="1"/>
</dbReference>
<feature type="compositionally biased region" description="Acidic residues" evidence="3">
    <location>
        <begin position="1"/>
        <end position="11"/>
    </location>
</feature>
<name>A0A5N6QJR2_9ROSI</name>
<feature type="compositionally biased region" description="Basic and acidic residues" evidence="3">
    <location>
        <begin position="481"/>
        <end position="544"/>
    </location>
</feature>
<dbReference type="InterPro" id="IPR006652">
    <property type="entry name" value="Kelch_1"/>
</dbReference>
<evidence type="ECO:0000256" key="3">
    <source>
        <dbReference type="SAM" id="MobiDB-lite"/>
    </source>
</evidence>
<accession>A0A5N6QJR2</accession>
<evidence type="ECO:0000256" key="2">
    <source>
        <dbReference type="ARBA" id="ARBA00022737"/>
    </source>
</evidence>
<dbReference type="Proteomes" id="UP000327013">
    <property type="component" value="Chromosome 1"/>
</dbReference>
<protein>
    <submittedName>
        <fullName evidence="4">Uncharacterized protein</fullName>
    </submittedName>
</protein>
<evidence type="ECO:0000313" key="5">
    <source>
        <dbReference type="Proteomes" id="UP000327013"/>
    </source>
</evidence>
<feature type="region of interest" description="Disordered" evidence="3">
    <location>
        <begin position="1"/>
        <end position="22"/>
    </location>
</feature>
<dbReference type="PANTHER" id="PTHR46344:SF27">
    <property type="entry name" value="KELCH REPEAT SUPERFAMILY PROTEIN"/>
    <property type="match status" value="1"/>
</dbReference>
<dbReference type="PANTHER" id="PTHR46344">
    <property type="entry name" value="OS02G0202900 PROTEIN"/>
    <property type="match status" value="1"/>
</dbReference>
<feature type="region of interest" description="Disordered" evidence="3">
    <location>
        <begin position="481"/>
        <end position="572"/>
    </location>
</feature>
<evidence type="ECO:0000313" key="4">
    <source>
        <dbReference type="EMBL" id="KAE7999496.1"/>
    </source>
</evidence>
<gene>
    <name evidence="4" type="ORF">FH972_003918</name>
</gene>
<sequence length="572" mass="66048">MESTDESELEAEQSSYSWSEVSTDESELALQIEAEQSSNSLSVYARCTQCSGPSSSYHIVFSEQNDEDELVECYVIKVSDDRRRRMLLPISSGEVQNPFSWTPLGHQLYSIAGQMEPLRDVWTLDVTRHHEGWKSGPPMLCPRSDCRILALDGKLFVFGGCDPSSHWGEFFDPVVGSWNALPDPPSRFDDRDGDDFDRMICVPLKDSNTIIVASFVSELLSYIFYTYNVATSCWATLEHLGSKMKPTACLHGWKAVAARNRLYWTDNSKDKVILIAYDLDRDMWLEGRLKWLGNESGFYNSDEHLVHLGGSRFCALLQYKSKLEEDKYFFYRVIIDVGHDFDRKKLNISVVSTQKYETVTGDAIDICHLLWIEHDQSPHVTPSRSTLDWRIEKNETVKRHLDEIERNLPGKMDSVKRHLDEIESGLPRKMDSVKNQLDEIESSLQREIDSVKKHLDEIEQGPGAKDMRKREHCDGDEICRGMVQDSERGDKDEYLHSKKQLDNDNDKEVVLRHGERDDGVKNWHENLDDHRSKRRKDDKEEILHGHRQSSSPSKQEREEALDPCKRDDQLRV</sequence>